<dbReference type="GO" id="GO:0005737">
    <property type="term" value="C:cytoplasm"/>
    <property type="evidence" value="ECO:0007669"/>
    <property type="project" value="UniProtKB-UniRule"/>
</dbReference>
<dbReference type="Pfam" id="PF26298">
    <property type="entry name" value="MurL_epimerase_C"/>
    <property type="match status" value="1"/>
</dbReference>
<comment type="pathway">
    <text evidence="1">Cell wall biogenesis; peptidoglycan biosynthesis.</text>
</comment>
<evidence type="ECO:0000313" key="4">
    <source>
        <dbReference type="EMBL" id="CUQ85666.1"/>
    </source>
</evidence>
<proteinExistence type="inferred from homology"/>
<name>A0A174ZNE6_9FIRM</name>
<evidence type="ECO:0000256" key="1">
    <source>
        <dbReference type="HAMAP-Rule" id="MF_02209"/>
    </source>
</evidence>
<dbReference type="GO" id="GO:0016855">
    <property type="term" value="F:racemase and epimerase activity, acting on amino acids and derivatives"/>
    <property type="evidence" value="ECO:0007669"/>
    <property type="project" value="UniProtKB-UniRule"/>
</dbReference>
<comment type="function">
    <text evidence="1">Cell wall formation. Catalyzes epimerization of the terminal L-glutamate in UDP-N-acetyl-alpha-D-muramoyl-L-alanyl-L-glutamate.</text>
</comment>
<dbReference type="InterPro" id="IPR058740">
    <property type="entry name" value="MurL_N"/>
</dbReference>
<comment type="catalytic activity">
    <reaction evidence="1">
        <text>UDP-N-acetyl-alpha-D-muramoyl-L-alanyl-L-glutamate + ATP + H2O = UDP-N-acetyl-alpha-D-muramoyl-L-alanyl-D-glutamate + AMP + diphosphate + H(+)</text>
        <dbReference type="Rhea" id="RHEA:58812"/>
        <dbReference type="ChEBI" id="CHEBI:15377"/>
        <dbReference type="ChEBI" id="CHEBI:15378"/>
        <dbReference type="ChEBI" id="CHEBI:30616"/>
        <dbReference type="ChEBI" id="CHEBI:33019"/>
        <dbReference type="ChEBI" id="CHEBI:83900"/>
        <dbReference type="ChEBI" id="CHEBI:142725"/>
        <dbReference type="ChEBI" id="CHEBI:456215"/>
        <dbReference type="EC" id="5.1.1.23"/>
    </reaction>
</comment>
<dbReference type="AlphaFoldDB" id="A0A174ZNE6"/>
<dbReference type="HAMAP" id="MF_02209">
    <property type="entry name" value="MurL"/>
    <property type="match status" value="1"/>
</dbReference>
<dbReference type="InterPro" id="IPR058741">
    <property type="entry name" value="MurL_C"/>
</dbReference>
<sequence>MDNAGKYRELREMHKEFIYHGYDIADDGIFFHFSIDDYHFYPSWKTESGLLKNVTPFLEYIIFNLGMAELVSYWKCACPPVVKVKCGSLDEKQCLWWKKLYFNGLGEFFYRNNIDADFDSFMQIVPDDNGKRKYSCEREVGGYLVAVGGGKDSVVSLELLRKYHDETLCYIINPRGATVECAKVAGFDESKIVGPRRTIDRALLERNADGYLNGHTPFSAVVAFSAYLFAYLYGKKYIVLSNESSANETYVSGRQVNHQYSKSTEFERDFRSYVTEYLDDGIQYFSLLRPWSEWQIAKKFVTYPQYFPVFQSCNLGSKTDTWCADCAKCLYVYILLSAFLDDETLVKIFGKNMLDCEKYEDMFDGLVLDGKDKPFECVGTKSEVRLSLYMAIKRRGEKLPYLLSRYAKTDPPVPQSMDNYFDNDNFVPQHLIGLLK</sequence>
<keyword evidence="1" id="KW-0961">Cell wall biogenesis/degradation</keyword>
<keyword evidence="1" id="KW-0413">Isomerase</keyword>
<keyword evidence="1" id="KW-0131">Cell cycle</keyword>
<dbReference type="OrthoDB" id="9768152at2"/>
<dbReference type="Pfam" id="PF26299">
    <property type="entry name" value="MurL_N"/>
    <property type="match status" value="1"/>
</dbReference>
<feature type="domain" description="MurL N-terminal" evidence="3">
    <location>
        <begin position="17"/>
        <end position="287"/>
    </location>
</feature>
<dbReference type="Proteomes" id="UP000095662">
    <property type="component" value="Unassembled WGS sequence"/>
</dbReference>
<protein>
    <recommendedName>
        <fullName evidence="1">UDP-N-acetyl-alpha-D-muramoyl-L-alanyl-L-glutamate epimerase</fullName>
        <ecNumber evidence="1">5.1.1.23</ecNumber>
    </recommendedName>
    <alternativeName>
        <fullName evidence="1">UDP-MurNAc-L-Ala-L-Glu epimerase</fullName>
    </alternativeName>
</protein>
<dbReference type="GO" id="GO:0071555">
    <property type="term" value="P:cell wall organization"/>
    <property type="evidence" value="ECO:0007669"/>
    <property type="project" value="UniProtKB-KW"/>
</dbReference>
<dbReference type="UniPathway" id="UPA00219"/>
<comment type="similarity">
    <text evidence="1">Belongs to the MurL family.</text>
</comment>
<accession>A0A174ZNE6</accession>
<dbReference type="EC" id="5.1.1.23" evidence="1"/>
<dbReference type="GO" id="GO:0008360">
    <property type="term" value="P:regulation of cell shape"/>
    <property type="evidence" value="ECO:0007669"/>
    <property type="project" value="UniProtKB-KW"/>
</dbReference>
<reference evidence="4 5" key="1">
    <citation type="submission" date="2015-09" db="EMBL/GenBank/DDBJ databases">
        <authorList>
            <consortium name="Pathogen Informatics"/>
        </authorList>
    </citation>
    <scope>NUCLEOTIDE SEQUENCE [LARGE SCALE GENOMIC DNA]</scope>
    <source>
        <strain evidence="4 5">2789STDY5834928</strain>
    </source>
</reference>
<organism evidence="4 5">
    <name type="scientific">[Eubacterium] siraeum</name>
    <dbReference type="NCBI Taxonomy" id="39492"/>
    <lineage>
        <taxon>Bacteria</taxon>
        <taxon>Bacillati</taxon>
        <taxon>Bacillota</taxon>
        <taxon>Clostridia</taxon>
        <taxon>Eubacteriales</taxon>
        <taxon>Oscillospiraceae</taxon>
        <taxon>Oscillospiraceae incertae sedis</taxon>
    </lineage>
</organism>
<evidence type="ECO:0000259" key="3">
    <source>
        <dbReference type="Pfam" id="PF26299"/>
    </source>
</evidence>
<dbReference type="GO" id="GO:0051301">
    <property type="term" value="P:cell division"/>
    <property type="evidence" value="ECO:0007669"/>
    <property type="project" value="UniProtKB-KW"/>
</dbReference>
<dbReference type="STRING" id="39492.ERS852540_01152"/>
<keyword evidence="1" id="KW-0133">Cell shape</keyword>
<evidence type="ECO:0000313" key="5">
    <source>
        <dbReference type="Proteomes" id="UP000095662"/>
    </source>
</evidence>
<gene>
    <name evidence="1" type="primary">murL</name>
    <name evidence="4" type="ORF">ERS852540_01152</name>
</gene>
<evidence type="ECO:0000259" key="2">
    <source>
        <dbReference type="Pfam" id="PF26298"/>
    </source>
</evidence>
<keyword evidence="1" id="KW-0132">Cell division</keyword>
<feature type="domain" description="MurL C-terminal" evidence="2">
    <location>
        <begin position="309"/>
        <end position="396"/>
    </location>
</feature>
<dbReference type="GO" id="GO:0009252">
    <property type="term" value="P:peptidoglycan biosynthetic process"/>
    <property type="evidence" value="ECO:0007669"/>
    <property type="project" value="UniProtKB-UniRule"/>
</dbReference>
<dbReference type="InterPro" id="IPR043689">
    <property type="entry name" value="MurL"/>
</dbReference>
<keyword evidence="1" id="KW-0573">Peptidoglycan synthesis</keyword>
<dbReference type="EMBL" id="CZBY01000007">
    <property type="protein sequence ID" value="CUQ85666.1"/>
    <property type="molecule type" value="Genomic_DNA"/>
</dbReference>